<dbReference type="GO" id="GO:0030599">
    <property type="term" value="F:pectinesterase activity"/>
    <property type="evidence" value="ECO:0007669"/>
    <property type="project" value="UniProtKB-UniRule"/>
</dbReference>
<dbReference type="GO" id="GO:0004857">
    <property type="term" value="F:enzyme inhibitor activity"/>
    <property type="evidence" value="ECO:0007669"/>
    <property type="project" value="InterPro"/>
</dbReference>
<feature type="region of interest" description="Disordered" evidence="8">
    <location>
        <begin position="26"/>
        <end position="47"/>
    </location>
</feature>
<feature type="signal peptide" evidence="7">
    <location>
        <begin position="1"/>
        <end position="25"/>
    </location>
</feature>
<keyword evidence="11" id="KW-1185">Reference proteome</keyword>
<name>A0AAD6F0D2_9POAL</name>
<keyword evidence="7" id="KW-0732">Signal</keyword>
<dbReference type="SUPFAM" id="SSF51126">
    <property type="entry name" value="Pectin lyase-like"/>
    <property type="match status" value="1"/>
</dbReference>
<dbReference type="InterPro" id="IPR033131">
    <property type="entry name" value="Pectinesterase_Asp_AS"/>
</dbReference>
<evidence type="ECO:0000256" key="1">
    <source>
        <dbReference type="ARBA" id="ARBA00005184"/>
    </source>
</evidence>
<dbReference type="Proteomes" id="UP001210211">
    <property type="component" value="Unassembled WGS sequence"/>
</dbReference>
<dbReference type="Pfam" id="PF04043">
    <property type="entry name" value="PMEI"/>
    <property type="match status" value="1"/>
</dbReference>
<comment type="catalytic activity">
    <reaction evidence="7">
        <text>[(1-&gt;4)-alpha-D-galacturonosyl methyl ester](n) + n H2O = [(1-&gt;4)-alpha-D-galacturonosyl](n) + n methanol + n H(+)</text>
        <dbReference type="Rhea" id="RHEA:22380"/>
        <dbReference type="Rhea" id="RHEA-COMP:14570"/>
        <dbReference type="Rhea" id="RHEA-COMP:14573"/>
        <dbReference type="ChEBI" id="CHEBI:15377"/>
        <dbReference type="ChEBI" id="CHEBI:15378"/>
        <dbReference type="ChEBI" id="CHEBI:17790"/>
        <dbReference type="ChEBI" id="CHEBI:140522"/>
        <dbReference type="ChEBI" id="CHEBI:140523"/>
        <dbReference type="EC" id="3.1.1.11"/>
    </reaction>
</comment>
<gene>
    <name evidence="10" type="ORF">LUZ61_011474</name>
</gene>
<comment type="caution">
    <text evidence="10">The sequence shown here is derived from an EMBL/GenBank/DDBJ whole genome shotgun (WGS) entry which is preliminary data.</text>
</comment>
<keyword evidence="4 7" id="KW-0378">Hydrolase</keyword>
<evidence type="ECO:0000313" key="10">
    <source>
        <dbReference type="EMBL" id="KAJ3707769.1"/>
    </source>
</evidence>
<dbReference type="GO" id="GO:0042545">
    <property type="term" value="P:cell wall modification"/>
    <property type="evidence" value="ECO:0007669"/>
    <property type="project" value="UniProtKB-UniRule"/>
</dbReference>
<feature type="active site" evidence="6">
    <location>
        <position position="401"/>
    </location>
</feature>
<keyword evidence="5 7" id="KW-0063">Aspartyl esterase</keyword>
<proteinExistence type="inferred from homology"/>
<dbReference type="Gene3D" id="2.160.20.10">
    <property type="entry name" value="Single-stranded right-handed beta-helix, Pectin lyase-like"/>
    <property type="match status" value="1"/>
</dbReference>
<sequence length="590" mass="63617">MANSPHLHLLLPLFLLLSLSTLTTSSRHSSKPKLKPNPTPSNSASPPLPPAPLPILLACNATRFPSLCVSSLTSPSPPSSPSVLSLLSTSFSASLASIPPAISTAKSILSYSSNNPNRSNAATNCIEFLTLSLYRLTTASKLISLSSPPLPSARILSSAALLYQYDCWSAYKYVNDSSKVSDAMAFLANNLTALTSNTISMLAALQRYGDDTSLWGPPQTERDGYWPEPAAVKYGDGSSIGGVPTGLKPSVTVCKTGTCNYDTVQKAVDAAPENGKNWYVVYIKSGVYEETVHVPYEKTNVVFVGDGMGKTVITGSLNADTVGVSTYNTATVGVLGDGFMARDLTFANIAAGPKVHQAVAFRSDSDLSVLDSVEFLGHQDTLYAHSLRQFYTNCKISGTIDFIFGNSASIFHNCSIFVLPRFDPKAPTTKKIAANNVTAPGRTNPAQSTSTTKKITANKITAHGRTDPAQSTGFVFQNCVIDGSADYLALYKKNQTKYQAFLGRPWKEYSRTVFINCLLEQIIHPEGWTNWDGDFALKTLFYGEYGSRGPRGDATRRVSWSSQVPKEHVGVYSVENFIQGDQWIPKAGSK</sequence>
<dbReference type="EMBL" id="JAMRDG010000001">
    <property type="protein sequence ID" value="KAJ3707769.1"/>
    <property type="molecule type" value="Genomic_DNA"/>
</dbReference>
<protein>
    <recommendedName>
        <fullName evidence="7">Pectinesterase</fullName>
        <ecNumber evidence="7">3.1.1.11</ecNumber>
    </recommendedName>
</protein>
<dbReference type="InterPro" id="IPR035513">
    <property type="entry name" value="Invertase/methylesterase_inhib"/>
</dbReference>
<feature type="domain" description="Pectinesterase inhibitor" evidence="9">
    <location>
        <begin position="50"/>
        <end position="201"/>
    </location>
</feature>
<dbReference type="InterPro" id="IPR012334">
    <property type="entry name" value="Pectin_lyas_fold"/>
</dbReference>
<evidence type="ECO:0000313" key="11">
    <source>
        <dbReference type="Proteomes" id="UP001210211"/>
    </source>
</evidence>
<dbReference type="SMART" id="SM00856">
    <property type="entry name" value="PMEI"/>
    <property type="match status" value="1"/>
</dbReference>
<evidence type="ECO:0000256" key="8">
    <source>
        <dbReference type="SAM" id="MobiDB-lite"/>
    </source>
</evidence>
<accession>A0AAD6F0D2</accession>
<organism evidence="10 11">
    <name type="scientific">Rhynchospora tenuis</name>
    <dbReference type="NCBI Taxonomy" id="198213"/>
    <lineage>
        <taxon>Eukaryota</taxon>
        <taxon>Viridiplantae</taxon>
        <taxon>Streptophyta</taxon>
        <taxon>Embryophyta</taxon>
        <taxon>Tracheophyta</taxon>
        <taxon>Spermatophyta</taxon>
        <taxon>Magnoliopsida</taxon>
        <taxon>Liliopsida</taxon>
        <taxon>Poales</taxon>
        <taxon>Cyperaceae</taxon>
        <taxon>Cyperoideae</taxon>
        <taxon>Rhynchosporeae</taxon>
        <taxon>Rhynchospora</taxon>
    </lineage>
</organism>
<evidence type="ECO:0000256" key="2">
    <source>
        <dbReference type="ARBA" id="ARBA00006027"/>
    </source>
</evidence>
<dbReference type="SUPFAM" id="SSF101148">
    <property type="entry name" value="Plant invertase/pectin methylesterase inhibitor"/>
    <property type="match status" value="1"/>
</dbReference>
<evidence type="ECO:0000256" key="7">
    <source>
        <dbReference type="RuleBase" id="RU000589"/>
    </source>
</evidence>
<evidence type="ECO:0000256" key="5">
    <source>
        <dbReference type="ARBA" id="ARBA00023085"/>
    </source>
</evidence>
<dbReference type="EC" id="3.1.1.11" evidence="7"/>
<evidence type="ECO:0000256" key="3">
    <source>
        <dbReference type="ARBA" id="ARBA00007786"/>
    </source>
</evidence>
<evidence type="ECO:0000256" key="6">
    <source>
        <dbReference type="PROSITE-ProRule" id="PRU10040"/>
    </source>
</evidence>
<comment type="similarity">
    <text evidence="2">In the N-terminal section; belongs to the PMEI family.</text>
</comment>
<dbReference type="GO" id="GO:0045490">
    <property type="term" value="P:pectin catabolic process"/>
    <property type="evidence" value="ECO:0007669"/>
    <property type="project" value="UniProtKB-UniRule"/>
</dbReference>
<dbReference type="Pfam" id="PF01095">
    <property type="entry name" value="Pectinesterase"/>
    <property type="match status" value="2"/>
</dbReference>
<dbReference type="InterPro" id="IPR011050">
    <property type="entry name" value="Pectin_lyase_fold/virulence"/>
</dbReference>
<comment type="pathway">
    <text evidence="1 7">Glycan metabolism; pectin degradation; 2-dehydro-3-deoxy-D-gluconate from pectin: step 1/5.</text>
</comment>
<evidence type="ECO:0000256" key="4">
    <source>
        <dbReference type="ARBA" id="ARBA00022801"/>
    </source>
</evidence>
<comment type="similarity">
    <text evidence="3">In the C-terminal section; belongs to the pectinesterase family.</text>
</comment>
<dbReference type="Gene3D" id="1.20.140.40">
    <property type="entry name" value="Invertase/pectin methylesterase inhibitor family protein"/>
    <property type="match status" value="1"/>
</dbReference>
<dbReference type="InterPro" id="IPR000070">
    <property type="entry name" value="Pectinesterase_cat"/>
</dbReference>
<evidence type="ECO:0000259" key="9">
    <source>
        <dbReference type="SMART" id="SM00856"/>
    </source>
</evidence>
<dbReference type="PANTHER" id="PTHR31707">
    <property type="entry name" value="PECTINESTERASE"/>
    <property type="match status" value="1"/>
</dbReference>
<dbReference type="PROSITE" id="PS00503">
    <property type="entry name" value="PECTINESTERASE_2"/>
    <property type="match status" value="1"/>
</dbReference>
<dbReference type="InterPro" id="IPR006501">
    <property type="entry name" value="Pectinesterase_inhib_dom"/>
</dbReference>
<dbReference type="AlphaFoldDB" id="A0AAD6F0D2"/>
<reference evidence="10 11" key="1">
    <citation type="journal article" date="2022" name="Cell">
        <title>Repeat-based holocentromeres influence genome architecture and karyotype evolution.</title>
        <authorList>
            <person name="Hofstatter P.G."/>
            <person name="Thangavel G."/>
            <person name="Lux T."/>
            <person name="Neumann P."/>
            <person name="Vondrak T."/>
            <person name="Novak P."/>
            <person name="Zhang M."/>
            <person name="Costa L."/>
            <person name="Castellani M."/>
            <person name="Scott A."/>
            <person name="Toegelov H."/>
            <person name="Fuchs J."/>
            <person name="Mata-Sucre Y."/>
            <person name="Dias Y."/>
            <person name="Vanzela A.L.L."/>
            <person name="Huettel B."/>
            <person name="Almeida C.C.S."/>
            <person name="Simkova H."/>
            <person name="Souza G."/>
            <person name="Pedrosa-Harand A."/>
            <person name="Macas J."/>
            <person name="Mayer K.F.X."/>
            <person name="Houben A."/>
            <person name="Marques A."/>
        </authorList>
    </citation>
    <scope>NUCLEOTIDE SEQUENCE [LARGE SCALE GENOMIC DNA]</scope>
    <source>
        <strain evidence="10">RhyTen1mFocal</strain>
    </source>
</reference>
<feature type="chain" id="PRO_5041767583" description="Pectinesterase" evidence="7">
    <location>
        <begin position="26"/>
        <end position="590"/>
    </location>
</feature>